<dbReference type="Pfam" id="PF12399">
    <property type="entry name" value="BCA_ABC_TP_C"/>
    <property type="match status" value="1"/>
</dbReference>
<evidence type="ECO:0000256" key="11">
    <source>
        <dbReference type="ARBA" id="ARBA00022967"/>
    </source>
</evidence>
<dbReference type="GO" id="GO:0005524">
    <property type="term" value="F:ATP binding"/>
    <property type="evidence" value="ECO:0007669"/>
    <property type="project" value="UniProtKB-KW"/>
</dbReference>
<dbReference type="PROSITE" id="PS00211">
    <property type="entry name" value="ABC_TRANSPORTER_1"/>
    <property type="match status" value="1"/>
</dbReference>
<keyword evidence="6" id="KW-1003">Cell membrane</keyword>
<comment type="subcellular location">
    <subcellularLocation>
        <location evidence="2">Cell inner membrane</location>
        <topology evidence="2">Peripheral membrane protein</topology>
        <orientation evidence="2">Cytoplasmic side</orientation>
    </subcellularLocation>
    <subcellularLocation>
        <location evidence="1">Cytoplasm</location>
    </subcellularLocation>
</comment>
<dbReference type="InterPro" id="IPR003439">
    <property type="entry name" value="ABC_transporter-like_ATP-bd"/>
</dbReference>
<keyword evidence="11" id="KW-1278">Translocase</keyword>
<reference evidence="18 19" key="1">
    <citation type="submission" date="2020-03" db="EMBL/GenBank/DDBJ databases">
        <title>Bradyrhizobium diversity isolated from nodules of Muelleranthus trifoliolatus.</title>
        <authorList>
            <person name="Klepa M."/>
            <person name="Helene L."/>
            <person name="Hungria M."/>
        </authorList>
    </citation>
    <scope>NUCLEOTIDE SEQUENCE [LARGE SCALE GENOMIC DNA]</scope>
    <source>
        <strain evidence="18 19">WSM 1744</strain>
    </source>
</reference>
<keyword evidence="10 18" id="KW-0067">ATP-binding</keyword>
<sequence>MMDLLGMFRRRPAKRGPAGFARSREDITALGDSIGDMLASPVRDAPPVARSASLPGLELPEPEPDIAPPRESRPRTQASRPKSNANAKSNGGAAPHLIKRPGFLAVHSVEKSFGTRQVVRGVSIYVRRGEAVGLLGPNGAGKTTVFYMITGLIKADRGAIELDGHDVTKLPMYQRARLGIGYLPQEASIFRGLTVEQNIRAVLEVVEPSRKKRERELDALLDEFNVTRLRKSPSIALSGGERRRVEIARALATRPNYMLLDEPFAGIDPIAVGDIQDLVRHLTNRGIGVLITDHNVRETLGLTDRAYIVYAGQILTEGSPEEIVNDPDVRRLYLGEEFRL</sequence>
<dbReference type="Gene3D" id="3.40.50.300">
    <property type="entry name" value="P-loop containing nucleotide triphosphate hydrolases"/>
    <property type="match status" value="1"/>
</dbReference>
<feature type="compositionally biased region" description="Low complexity" evidence="16">
    <location>
        <begin position="82"/>
        <end position="94"/>
    </location>
</feature>
<evidence type="ECO:0000256" key="13">
    <source>
        <dbReference type="ARBA" id="ARBA00024722"/>
    </source>
</evidence>
<dbReference type="SMART" id="SM00382">
    <property type="entry name" value="AAA"/>
    <property type="match status" value="1"/>
</dbReference>
<feature type="region of interest" description="Disordered" evidence="16">
    <location>
        <begin position="1"/>
        <end position="24"/>
    </location>
</feature>
<evidence type="ECO:0000256" key="3">
    <source>
        <dbReference type="ARBA" id="ARBA00010865"/>
    </source>
</evidence>
<protein>
    <recommendedName>
        <fullName evidence="4">Lipopolysaccharide export system ATP-binding protein LptB</fullName>
    </recommendedName>
</protein>
<dbReference type="GO" id="GO:0055085">
    <property type="term" value="P:transmembrane transport"/>
    <property type="evidence" value="ECO:0007669"/>
    <property type="project" value="InterPro"/>
</dbReference>
<evidence type="ECO:0000256" key="4">
    <source>
        <dbReference type="ARBA" id="ARBA00017803"/>
    </source>
</evidence>
<evidence type="ECO:0000313" key="18">
    <source>
        <dbReference type="EMBL" id="NOJ49709.1"/>
    </source>
</evidence>
<keyword evidence="5" id="KW-0813">Transport</keyword>
<dbReference type="NCBIfam" id="TIGR04406">
    <property type="entry name" value="LPS_export_lptB"/>
    <property type="match status" value="1"/>
</dbReference>
<comment type="subunit">
    <text evidence="15">Component of the lipopolysaccharide transport and assembly complex. The LptBFG transporter is composed of two ATP-binding proteins (LptB) and two transmembrane proteins (LptF and LptG).</text>
</comment>
<evidence type="ECO:0000256" key="10">
    <source>
        <dbReference type="ARBA" id="ARBA00022840"/>
    </source>
</evidence>
<dbReference type="InterPro" id="IPR027417">
    <property type="entry name" value="P-loop_NTPase"/>
</dbReference>
<comment type="function">
    <text evidence="13">Involved in beta-(1--&gt;2)glucan export. Transmembrane domains (TMD) form a pore in the inner membrane and the ATP-binding domain (NBD) is responsible for energy generation.</text>
</comment>
<evidence type="ECO:0000256" key="7">
    <source>
        <dbReference type="ARBA" id="ARBA00022490"/>
    </source>
</evidence>
<evidence type="ECO:0000256" key="9">
    <source>
        <dbReference type="ARBA" id="ARBA00022741"/>
    </source>
</evidence>
<dbReference type="InterPro" id="IPR030921">
    <property type="entry name" value="LPS_export_LptB"/>
</dbReference>
<dbReference type="SUPFAM" id="SSF52540">
    <property type="entry name" value="P-loop containing nucleoside triphosphate hydrolases"/>
    <property type="match status" value="1"/>
</dbReference>
<proteinExistence type="inferred from homology"/>
<gene>
    <name evidence="18" type="primary">lptB</name>
    <name evidence="18" type="ORF">HCN50_26270</name>
</gene>
<dbReference type="CDD" id="cd03218">
    <property type="entry name" value="ABC_YhbG"/>
    <property type="match status" value="1"/>
</dbReference>
<dbReference type="InterPro" id="IPR017871">
    <property type="entry name" value="ABC_transporter-like_CS"/>
</dbReference>
<evidence type="ECO:0000259" key="17">
    <source>
        <dbReference type="PROSITE" id="PS50893"/>
    </source>
</evidence>
<evidence type="ECO:0000256" key="1">
    <source>
        <dbReference type="ARBA" id="ARBA00004496"/>
    </source>
</evidence>
<organism evidence="18 19">
    <name type="scientific">Bradyrhizobium archetypum</name>
    <dbReference type="NCBI Taxonomy" id="2721160"/>
    <lineage>
        <taxon>Bacteria</taxon>
        <taxon>Pseudomonadati</taxon>
        <taxon>Pseudomonadota</taxon>
        <taxon>Alphaproteobacteria</taxon>
        <taxon>Hyphomicrobiales</taxon>
        <taxon>Nitrobacteraceae</taxon>
        <taxon>Bradyrhizobium</taxon>
    </lineage>
</organism>
<dbReference type="InterPro" id="IPR032823">
    <property type="entry name" value="BCA_ABC_TP_C"/>
</dbReference>
<evidence type="ECO:0000256" key="8">
    <source>
        <dbReference type="ARBA" id="ARBA00022519"/>
    </source>
</evidence>
<evidence type="ECO:0000256" key="12">
    <source>
        <dbReference type="ARBA" id="ARBA00023136"/>
    </source>
</evidence>
<keyword evidence="9" id="KW-0547">Nucleotide-binding</keyword>
<dbReference type="PANTHER" id="PTHR45772:SF10">
    <property type="entry name" value="LIPOPOLYSACCHARIDE EXPORT SYSTEM ATP-BINDING PROTEIN LPTB"/>
    <property type="match status" value="1"/>
</dbReference>
<dbReference type="FunFam" id="3.40.50.300:FF:000151">
    <property type="entry name" value="Lipopolysaccharide ABC transporter ATP-binding protein"/>
    <property type="match status" value="1"/>
</dbReference>
<feature type="region of interest" description="Disordered" evidence="16">
    <location>
        <begin position="38"/>
        <end position="96"/>
    </location>
</feature>
<dbReference type="InterPro" id="IPR003593">
    <property type="entry name" value="AAA+_ATPase"/>
</dbReference>
<keyword evidence="19" id="KW-1185">Reference proteome</keyword>
<comment type="function">
    <text evidence="14">Part of the ABC transporter complex LptBFG involved in the translocation of lipopolysaccharide (LPS) from the inner membrane to the outer membrane. Probably responsible for energy coupling to the transport system.</text>
</comment>
<evidence type="ECO:0000256" key="14">
    <source>
        <dbReference type="ARBA" id="ARBA00024818"/>
    </source>
</evidence>
<evidence type="ECO:0000256" key="2">
    <source>
        <dbReference type="ARBA" id="ARBA00004515"/>
    </source>
</evidence>
<dbReference type="PANTHER" id="PTHR45772">
    <property type="entry name" value="CONSERVED COMPONENT OF ABC TRANSPORTER FOR NATURAL AMINO ACIDS-RELATED"/>
    <property type="match status" value="1"/>
</dbReference>
<evidence type="ECO:0000256" key="16">
    <source>
        <dbReference type="SAM" id="MobiDB-lite"/>
    </source>
</evidence>
<dbReference type="InterPro" id="IPR051120">
    <property type="entry name" value="ABC_AA/LPS_Transport"/>
</dbReference>
<dbReference type="EMBL" id="JAAVLW010000008">
    <property type="protein sequence ID" value="NOJ49709.1"/>
    <property type="molecule type" value="Genomic_DNA"/>
</dbReference>
<dbReference type="AlphaFoldDB" id="A0A7Y4M4P1"/>
<comment type="caution">
    <text evidence="18">The sequence shown here is derived from an EMBL/GenBank/DDBJ whole genome shotgun (WGS) entry which is preliminary data.</text>
</comment>
<keyword evidence="7" id="KW-0963">Cytoplasm</keyword>
<name>A0A7Y4M4P1_9BRAD</name>
<accession>A0A7Y4M4P1</accession>
<feature type="domain" description="ABC transporter" evidence="17">
    <location>
        <begin position="104"/>
        <end position="336"/>
    </location>
</feature>
<dbReference type="GO" id="GO:0043190">
    <property type="term" value="C:ATP-binding cassette (ABC) transporter complex"/>
    <property type="evidence" value="ECO:0007669"/>
    <property type="project" value="InterPro"/>
</dbReference>
<keyword evidence="8" id="KW-0997">Cell inner membrane</keyword>
<evidence type="ECO:0000256" key="6">
    <source>
        <dbReference type="ARBA" id="ARBA00022475"/>
    </source>
</evidence>
<evidence type="ECO:0000256" key="15">
    <source>
        <dbReference type="ARBA" id="ARBA00026081"/>
    </source>
</evidence>
<dbReference type="PROSITE" id="PS50893">
    <property type="entry name" value="ABC_TRANSPORTER_2"/>
    <property type="match status" value="1"/>
</dbReference>
<dbReference type="RefSeq" id="WP_171712773.1">
    <property type="nucleotide sequence ID" value="NZ_JAAVLW010000008.1"/>
</dbReference>
<comment type="similarity">
    <text evidence="3">Belongs to the ABC transporter superfamily. Outer membrane lipopolysaccharide export (TC 1.B.42) family.</text>
</comment>
<dbReference type="Proteomes" id="UP000528734">
    <property type="component" value="Unassembled WGS sequence"/>
</dbReference>
<evidence type="ECO:0000256" key="5">
    <source>
        <dbReference type="ARBA" id="ARBA00022448"/>
    </source>
</evidence>
<dbReference type="GO" id="GO:0005737">
    <property type="term" value="C:cytoplasm"/>
    <property type="evidence" value="ECO:0007669"/>
    <property type="project" value="UniProtKB-SubCell"/>
</dbReference>
<dbReference type="GO" id="GO:0016887">
    <property type="term" value="F:ATP hydrolysis activity"/>
    <property type="evidence" value="ECO:0007669"/>
    <property type="project" value="InterPro"/>
</dbReference>
<dbReference type="Pfam" id="PF00005">
    <property type="entry name" value="ABC_tran"/>
    <property type="match status" value="1"/>
</dbReference>
<keyword evidence="12" id="KW-0472">Membrane</keyword>
<evidence type="ECO:0000313" key="19">
    <source>
        <dbReference type="Proteomes" id="UP000528734"/>
    </source>
</evidence>